<dbReference type="EMBL" id="CP018082">
    <property type="protein sequence ID" value="APE33583.1"/>
    <property type="molecule type" value="Genomic_DNA"/>
</dbReference>
<dbReference type="OrthoDB" id="1910498at2"/>
<keyword evidence="2" id="KW-1185">Reference proteome</keyword>
<evidence type="ECO:0008006" key="3">
    <source>
        <dbReference type="Google" id="ProtNLM"/>
    </source>
</evidence>
<proteinExistence type="predicted"/>
<dbReference type="InterPro" id="IPR036291">
    <property type="entry name" value="NAD(P)-bd_dom_sf"/>
</dbReference>
<dbReference type="RefSeq" id="WP_071926767.1">
    <property type="nucleotide sequence ID" value="NZ_CP018082.1"/>
</dbReference>
<dbReference type="SUPFAM" id="SSF51735">
    <property type="entry name" value="NAD(P)-binding Rossmann-fold domains"/>
    <property type="match status" value="1"/>
</dbReference>
<protein>
    <recommendedName>
        <fullName evidence="3">Saccharopine dehydrogenase NADP binding domain-containing protein</fullName>
    </recommendedName>
</protein>
<evidence type="ECO:0000313" key="2">
    <source>
        <dbReference type="Proteomes" id="UP000183810"/>
    </source>
</evidence>
<name>A0A1J0VNL7_9NOCA</name>
<evidence type="ECO:0000313" key="1">
    <source>
        <dbReference type="EMBL" id="APE33583.1"/>
    </source>
</evidence>
<dbReference type="Gene3D" id="3.40.50.720">
    <property type="entry name" value="NAD(P)-binding Rossmann-like Domain"/>
    <property type="match status" value="1"/>
</dbReference>
<dbReference type="KEGG" id="nsl:BOX37_05925"/>
<dbReference type="Proteomes" id="UP000183810">
    <property type="component" value="Chromosome"/>
</dbReference>
<organism evidence="1 2">
    <name type="scientific">Nocardia mangyaensis</name>
    <dbReference type="NCBI Taxonomy" id="2213200"/>
    <lineage>
        <taxon>Bacteria</taxon>
        <taxon>Bacillati</taxon>
        <taxon>Actinomycetota</taxon>
        <taxon>Actinomycetes</taxon>
        <taxon>Mycobacteriales</taxon>
        <taxon>Nocardiaceae</taxon>
        <taxon>Nocardia</taxon>
    </lineage>
</organism>
<sequence length="333" mass="35226">MSTAVIIGAQGALGAVAVRTFRDAGWQVYPGGRRPDVQADFRHVDLDEPATIGSAFVGCDVAISTVPHAARSAERLVLERGGILINPTDMNVATAADLLRVAEPKGTVLVNAGLVPGLTNLVAAELVRLYPEADEIEIAFTTAAAATSGRAGGEFAHRVLTGRGRHVSRVVSFPMPLGNRPAMEFGESDRGYLGPVAGGRAVRTFISFDGQVGGLLRTINRLGLFSILPRVAFTIGRGKAVEQASDEPVGVRVEVSAGGKQLGAGTIFCRGDYRATAATLLTFAETLLFRPEIPRGMFYPEQLLSLRDVLPLLSNRGVHIGMAAAHPDWLHLS</sequence>
<dbReference type="AlphaFoldDB" id="A0A1J0VNL7"/>
<reference evidence="1" key="1">
    <citation type="submission" date="2016-11" db="EMBL/GenBank/DDBJ databases">
        <authorList>
            <person name="Jaros S."/>
            <person name="Januszkiewicz K."/>
            <person name="Wedrychowicz H."/>
        </authorList>
    </citation>
    <scope>NUCLEOTIDE SEQUENCE [LARGE SCALE GENOMIC DNA]</scope>
    <source>
        <strain evidence="1">Y48</strain>
    </source>
</reference>
<accession>A0A1J0VNL7</accession>
<gene>
    <name evidence="1" type="ORF">BOX37_05925</name>
</gene>